<keyword evidence="2" id="KW-0732">Signal</keyword>
<gene>
    <name evidence="5" type="primary">flgA</name>
    <name evidence="5" type="ORF">COT42_03890</name>
</gene>
<feature type="domain" description="SAF" evidence="4">
    <location>
        <begin position="134"/>
        <end position="196"/>
    </location>
</feature>
<evidence type="ECO:0000313" key="5">
    <source>
        <dbReference type="EMBL" id="PIS29996.1"/>
    </source>
</evidence>
<dbReference type="CDD" id="cd11614">
    <property type="entry name" value="SAF_CpaB_FlgA_like"/>
    <property type="match status" value="1"/>
</dbReference>
<name>A0A2H0XYC6_UNCSA</name>
<protein>
    <submittedName>
        <fullName evidence="5">Flagella basal body P-ring formation protein FlgA</fullName>
    </submittedName>
</protein>
<dbReference type="NCBIfam" id="TIGR03170">
    <property type="entry name" value="flgA_cterm"/>
    <property type="match status" value="1"/>
</dbReference>
<dbReference type="EMBL" id="PEYM01000066">
    <property type="protein sequence ID" value="PIS29996.1"/>
    <property type="molecule type" value="Genomic_DNA"/>
</dbReference>
<dbReference type="SMART" id="SM00858">
    <property type="entry name" value="SAF"/>
    <property type="match status" value="1"/>
</dbReference>
<comment type="caution">
    <text evidence="5">The sequence shown here is derived from an EMBL/GenBank/DDBJ whole genome shotgun (WGS) entry which is preliminary data.</text>
</comment>
<dbReference type="Pfam" id="PF13144">
    <property type="entry name" value="ChapFlgA"/>
    <property type="match status" value="1"/>
</dbReference>
<dbReference type="GO" id="GO:0044780">
    <property type="term" value="P:bacterial-type flagellum assembly"/>
    <property type="evidence" value="ECO:0007669"/>
    <property type="project" value="InterPro"/>
</dbReference>
<dbReference type="Gene3D" id="2.30.30.760">
    <property type="match status" value="1"/>
</dbReference>
<evidence type="ECO:0000256" key="2">
    <source>
        <dbReference type="ARBA" id="ARBA00022729"/>
    </source>
</evidence>
<dbReference type="AlphaFoldDB" id="A0A2H0XYC6"/>
<keyword evidence="5" id="KW-0966">Cell projection</keyword>
<dbReference type="PANTHER" id="PTHR36307:SF1">
    <property type="entry name" value="FLAGELLA BASAL BODY P-RING FORMATION PROTEIN FLGA"/>
    <property type="match status" value="1"/>
</dbReference>
<dbReference type="InterPro" id="IPR039246">
    <property type="entry name" value="Flagellar_FlgA"/>
</dbReference>
<evidence type="ECO:0000259" key="4">
    <source>
        <dbReference type="SMART" id="SM00858"/>
    </source>
</evidence>
<evidence type="ECO:0000256" key="3">
    <source>
        <dbReference type="ARBA" id="ARBA00022764"/>
    </source>
</evidence>
<dbReference type="InterPro" id="IPR013974">
    <property type="entry name" value="SAF"/>
</dbReference>
<accession>A0A2H0XYC6</accession>
<dbReference type="InterPro" id="IPR036732">
    <property type="entry name" value="AFP_Neu5c_C_sf"/>
</dbReference>
<evidence type="ECO:0000313" key="6">
    <source>
        <dbReference type="Proteomes" id="UP000231343"/>
    </source>
</evidence>
<keyword evidence="3" id="KW-0574">Periplasm</keyword>
<evidence type="ECO:0000256" key="1">
    <source>
        <dbReference type="ARBA" id="ARBA00004418"/>
    </source>
</evidence>
<keyword evidence="5" id="KW-0282">Flagellum</keyword>
<dbReference type="SUPFAM" id="SSF51269">
    <property type="entry name" value="AFP III-like domain"/>
    <property type="match status" value="1"/>
</dbReference>
<proteinExistence type="predicted"/>
<comment type="subcellular location">
    <subcellularLocation>
        <location evidence="1">Periplasm</location>
    </subcellularLocation>
</comment>
<reference evidence="5 6" key="1">
    <citation type="submission" date="2017-09" db="EMBL/GenBank/DDBJ databases">
        <title>Depth-based differentiation of microbial function through sediment-hosted aquifers and enrichment of novel symbionts in the deep terrestrial subsurface.</title>
        <authorList>
            <person name="Probst A.J."/>
            <person name="Ladd B."/>
            <person name="Jarett J.K."/>
            <person name="Geller-Mcgrath D.E."/>
            <person name="Sieber C.M."/>
            <person name="Emerson J.B."/>
            <person name="Anantharaman K."/>
            <person name="Thomas B.C."/>
            <person name="Malmstrom R."/>
            <person name="Stieglmeier M."/>
            <person name="Klingl A."/>
            <person name="Woyke T."/>
            <person name="Ryan C.M."/>
            <person name="Banfield J.F."/>
        </authorList>
    </citation>
    <scope>NUCLEOTIDE SEQUENCE [LARGE SCALE GENOMIC DNA]</scope>
    <source>
        <strain evidence="5">CG08_land_8_20_14_0_20_45_16</strain>
    </source>
</reference>
<organism evidence="5 6">
    <name type="scientific">Candidatus Saganbacteria bacterium CG08_land_8_20_14_0_20_45_16</name>
    <dbReference type="NCBI Taxonomy" id="2014293"/>
    <lineage>
        <taxon>Bacteria</taxon>
        <taxon>Bacillati</taxon>
        <taxon>Saganbacteria</taxon>
    </lineage>
</organism>
<dbReference type="PANTHER" id="PTHR36307">
    <property type="entry name" value="FLAGELLA BASAL BODY P-RING FORMATION PROTEIN FLGA"/>
    <property type="match status" value="1"/>
</dbReference>
<dbReference type="Proteomes" id="UP000231343">
    <property type="component" value="Unassembled WGS sequence"/>
</dbReference>
<dbReference type="InterPro" id="IPR017585">
    <property type="entry name" value="SAF_FlgA"/>
</dbReference>
<keyword evidence="5" id="KW-0969">Cilium</keyword>
<dbReference type="GO" id="GO:0042597">
    <property type="term" value="C:periplasmic space"/>
    <property type="evidence" value="ECO:0007669"/>
    <property type="project" value="UniProtKB-SubCell"/>
</dbReference>
<dbReference type="Gene3D" id="3.90.1210.10">
    <property type="entry name" value="Antifreeze-like/N-acetylneuraminic acid synthase C-terminal domain"/>
    <property type="match status" value="1"/>
</dbReference>
<sequence>MANLQKTNTNHILLISSLAKTAWCLKLFSCWLILWCLAVPVLGLNNPKQIVIDIIKNYVVKQNPDFSKAVIKVACRYADKDFAWLADLTNEAKLEILESSFDSKGLGDVIFPFKASFGQEKKKFFIRAKVVVLLKSVVAQQGIKRGAEIKADDVTLIERDVARLPTTYFTSLKAVIGTEAKTTIPKNSVIFSWMIREIPLTRRGDEVTIVVKGEGVLIKTHGEALTEGYLDKPIVVRPVGSKETLDGILVSDNEVEVILK</sequence>